<evidence type="ECO:0000313" key="4">
    <source>
        <dbReference type="Proteomes" id="UP000288805"/>
    </source>
</evidence>
<reference evidence="3 4" key="1">
    <citation type="journal article" date="2018" name="PLoS Genet.">
        <title>Population sequencing reveals clonal diversity and ancestral inbreeding in the grapevine cultivar Chardonnay.</title>
        <authorList>
            <person name="Roach M.J."/>
            <person name="Johnson D.L."/>
            <person name="Bohlmann J."/>
            <person name="van Vuuren H.J."/>
            <person name="Jones S.J."/>
            <person name="Pretorius I.S."/>
            <person name="Schmidt S.A."/>
            <person name="Borneman A.R."/>
        </authorList>
    </citation>
    <scope>NUCLEOTIDE SEQUENCE [LARGE SCALE GENOMIC DNA]</scope>
    <source>
        <strain evidence="4">cv. Chardonnay</strain>
        <tissue evidence="3">Leaf</tissue>
    </source>
</reference>
<comment type="caution">
    <text evidence="3">The sequence shown here is derived from an EMBL/GenBank/DDBJ whole genome shotgun (WGS) entry which is preliminary data.</text>
</comment>
<evidence type="ECO:0000259" key="2">
    <source>
        <dbReference type="PROSITE" id="PS50994"/>
    </source>
</evidence>
<dbReference type="InterPro" id="IPR001584">
    <property type="entry name" value="Integrase_cat-core"/>
</dbReference>
<protein>
    <submittedName>
        <fullName evidence="3">Retrovirus-related Pol polyprotein from transposon RE2</fullName>
    </submittedName>
</protein>
<gene>
    <name evidence="3" type="primary">RE2_175</name>
    <name evidence="3" type="ORF">CK203_011602</name>
</gene>
<evidence type="ECO:0000256" key="1">
    <source>
        <dbReference type="ARBA" id="ARBA00022670"/>
    </source>
</evidence>
<dbReference type="InterPro" id="IPR012337">
    <property type="entry name" value="RNaseH-like_sf"/>
</dbReference>
<dbReference type="InterPro" id="IPR054722">
    <property type="entry name" value="PolX-like_BBD"/>
</dbReference>
<keyword evidence="1" id="KW-0378">Hydrolase</keyword>
<dbReference type="EMBL" id="QGNW01000027">
    <property type="protein sequence ID" value="RVX12456.1"/>
    <property type="molecule type" value="Genomic_DNA"/>
</dbReference>
<name>A0A438JU20_VITVI</name>
<keyword evidence="1" id="KW-0645">Protease</keyword>
<dbReference type="GO" id="GO:0008233">
    <property type="term" value="F:peptidase activity"/>
    <property type="evidence" value="ECO:0007669"/>
    <property type="project" value="UniProtKB-KW"/>
</dbReference>
<dbReference type="Pfam" id="PF22936">
    <property type="entry name" value="Pol_BBD"/>
    <property type="match status" value="1"/>
</dbReference>
<dbReference type="InterPro" id="IPR036397">
    <property type="entry name" value="RNaseH_sf"/>
</dbReference>
<dbReference type="GO" id="GO:0003676">
    <property type="term" value="F:nucleic acid binding"/>
    <property type="evidence" value="ECO:0007669"/>
    <property type="project" value="InterPro"/>
</dbReference>
<dbReference type="PROSITE" id="PS50994">
    <property type="entry name" value="INTEGRASE"/>
    <property type="match status" value="1"/>
</dbReference>
<dbReference type="GO" id="GO:0015074">
    <property type="term" value="P:DNA integration"/>
    <property type="evidence" value="ECO:0007669"/>
    <property type="project" value="InterPro"/>
</dbReference>
<dbReference type="Gene3D" id="3.30.420.10">
    <property type="entry name" value="Ribonuclease H-like superfamily/Ribonuclease H"/>
    <property type="match status" value="1"/>
</dbReference>
<accession>A0A438JU20</accession>
<dbReference type="PANTHER" id="PTHR42648:SF26">
    <property type="entry name" value="INTEGRASE CATALYTIC DOMAIN-CONTAINING PROTEIN"/>
    <property type="match status" value="1"/>
</dbReference>
<dbReference type="GO" id="GO:0006508">
    <property type="term" value="P:proteolysis"/>
    <property type="evidence" value="ECO:0007669"/>
    <property type="project" value="UniProtKB-KW"/>
</dbReference>
<organism evidence="3 4">
    <name type="scientific">Vitis vinifera</name>
    <name type="common">Grape</name>
    <dbReference type="NCBI Taxonomy" id="29760"/>
    <lineage>
        <taxon>Eukaryota</taxon>
        <taxon>Viridiplantae</taxon>
        <taxon>Streptophyta</taxon>
        <taxon>Embryophyta</taxon>
        <taxon>Tracheophyta</taxon>
        <taxon>Spermatophyta</taxon>
        <taxon>Magnoliopsida</taxon>
        <taxon>eudicotyledons</taxon>
        <taxon>Gunneridae</taxon>
        <taxon>Pentapetalae</taxon>
        <taxon>rosids</taxon>
        <taxon>Vitales</taxon>
        <taxon>Vitaceae</taxon>
        <taxon>Viteae</taxon>
        <taxon>Vitis</taxon>
    </lineage>
</organism>
<evidence type="ECO:0000313" key="3">
    <source>
        <dbReference type="EMBL" id="RVX12456.1"/>
    </source>
</evidence>
<dbReference type="AlphaFoldDB" id="A0A438JU20"/>
<dbReference type="InterPro" id="IPR039537">
    <property type="entry name" value="Retrotran_Ty1/copia-like"/>
</dbReference>
<dbReference type="SUPFAM" id="SSF53098">
    <property type="entry name" value="Ribonuclease H-like"/>
    <property type="match status" value="1"/>
</dbReference>
<sequence>MRAMVVVLGINNDMSDKAWFLDSGATNHFTNDFNNLNIGTKYQSNNKWNMGNGAGLDILHIGQSTFSLPISSHPLILRNLLHVPHITKNLISLSQFARENQVYFEFHPSVCFVKDLEMGQILLQGMLRNGLYQFNLSCSKYQLSSPVTTSVYPNSIPTITIPICSIATSAVSSSGSFQSSCNSQHQNNFALWHQRLGHSDAKVVKLVLSHCNEVCSSNDKSLFCVAYHLGKSCKLPFPISGTQYTRSLQLVHFDLWGPSPSISTITFRYYVTFIDAYSGFIWIYFLKNKFKVFHVFQHFKTQAELHLNCRLKTLSTDWGGECHSLRTLLQNSNIIHQLSCPHTLEQNGVAECKRRHIVESSPYTFLGYNTHHKGYKCISHDGKLYISFPFAQFSSSSLPQSSQSSPLSTPFAAPPVLAPSLSFSPTLSLHTPSTTTLVLPPTASSIPHSSFPTPSTPSSLKLVNELNTHPMIIHAKDGIYKPKVFAIFVSEVTEPPNVQIALSDKTWKNAMQEEYDALPHNNT</sequence>
<dbReference type="PANTHER" id="PTHR42648">
    <property type="entry name" value="TRANSPOSASE, PUTATIVE-RELATED"/>
    <property type="match status" value="1"/>
</dbReference>
<proteinExistence type="predicted"/>
<feature type="domain" description="Integrase catalytic" evidence="2">
    <location>
        <begin position="234"/>
        <end position="414"/>
    </location>
</feature>
<dbReference type="Proteomes" id="UP000288805">
    <property type="component" value="Unassembled WGS sequence"/>
</dbReference>